<comment type="caution">
    <text evidence="1">The sequence shown here is derived from an EMBL/GenBank/DDBJ whole genome shotgun (WGS) entry which is preliminary data.</text>
</comment>
<dbReference type="EMBL" id="JABFDB010000032">
    <property type="protein sequence ID" value="NYZ23837.1"/>
    <property type="molecule type" value="Genomic_DNA"/>
</dbReference>
<dbReference type="Proteomes" id="UP000584642">
    <property type="component" value="Unassembled WGS sequence"/>
</dbReference>
<reference evidence="1 2" key="1">
    <citation type="submission" date="2020-05" db="EMBL/GenBank/DDBJ databases">
        <title>Azospirillum oleiclasticum sp. nov, a nitrogen-fixing and heavy crude oil-emulsifying bacterium isolated from the crude oil of Yumen Oilfield.</title>
        <authorList>
            <person name="Wu D."/>
            <person name="Cai M."/>
            <person name="Zhang X."/>
        </authorList>
    </citation>
    <scope>NUCLEOTIDE SEQUENCE [LARGE SCALE GENOMIC DNA]</scope>
    <source>
        <strain evidence="1 2">ROY-1-1-2</strain>
    </source>
</reference>
<proteinExistence type="predicted"/>
<accession>A0ABX2THK5</accession>
<evidence type="ECO:0000313" key="2">
    <source>
        <dbReference type="Proteomes" id="UP000584642"/>
    </source>
</evidence>
<name>A0ABX2THK5_9PROT</name>
<dbReference type="InterPro" id="IPR041881">
    <property type="entry name" value="PqqD_sf"/>
</dbReference>
<gene>
    <name evidence="1" type="ORF">HND93_29400</name>
</gene>
<dbReference type="Gene3D" id="1.10.10.1150">
    <property type="entry name" value="Coenzyme PQQ synthesis protein D (PqqD)"/>
    <property type="match status" value="1"/>
</dbReference>
<protein>
    <submittedName>
        <fullName evidence="1">PqqD family protein</fullName>
    </submittedName>
</protein>
<sequence length="112" mass="12012">MIETTIACPSAGECVVVVDRTVGPSSTVLQSRGPLAAEVDGEVVLMSVELGRYFGLDVIGADVWRRIENPVRVRDLCAALAADYDGAPEVIERDVLDLLRRMADRGLIEVAG</sequence>
<dbReference type="InterPro" id="IPR008792">
    <property type="entry name" value="PQQD"/>
</dbReference>
<evidence type="ECO:0000313" key="1">
    <source>
        <dbReference type="EMBL" id="NYZ23837.1"/>
    </source>
</evidence>
<organism evidence="1 2">
    <name type="scientific">Azospirillum oleiclasticum</name>
    <dbReference type="NCBI Taxonomy" id="2735135"/>
    <lineage>
        <taxon>Bacteria</taxon>
        <taxon>Pseudomonadati</taxon>
        <taxon>Pseudomonadota</taxon>
        <taxon>Alphaproteobacteria</taxon>
        <taxon>Rhodospirillales</taxon>
        <taxon>Azospirillaceae</taxon>
        <taxon>Azospirillum</taxon>
    </lineage>
</organism>
<dbReference type="Pfam" id="PF05402">
    <property type="entry name" value="PqqD"/>
    <property type="match status" value="1"/>
</dbReference>
<keyword evidence="2" id="KW-1185">Reference proteome</keyword>